<feature type="transmembrane region" description="Helical" evidence="2">
    <location>
        <begin position="332"/>
        <end position="365"/>
    </location>
</feature>
<evidence type="ECO:0000256" key="2">
    <source>
        <dbReference type="SAM" id="Phobius"/>
    </source>
</evidence>
<dbReference type="Proteomes" id="UP000578352">
    <property type="component" value="Unassembled WGS sequence"/>
</dbReference>
<protein>
    <recommendedName>
        <fullName evidence="5">DUF4282 domain-containing protein</fullName>
    </recommendedName>
</protein>
<feature type="compositionally biased region" description="Low complexity" evidence="1">
    <location>
        <begin position="147"/>
        <end position="164"/>
    </location>
</feature>
<organism evidence="3 4">
    <name type="scientific">Leifsonia shinshuensis</name>
    <dbReference type="NCBI Taxonomy" id="150026"/>
    <lineage>
        <taxon>Bacteria</taxon>
        <taxon>Bacillati</taxon>
        <taxon>Actinomycetota</taxon>
        <taxon>Actinomycetes</taxon>
        <taxon>Micrococcales</taxon>
        <taxon>Microbacteriaceae</taxon>
        <taxon>Leifsonia</taxon>
    </lineage>
</organism>
<evidence type="ECO:0000313" key="3">
    <source>
        <dbReference type="EMBL" id="NYJ24101.1"/>
    </source>
</evidence>
<comment type="caution">
    <text evidence="3">The sequence shown here is derived from an EMBL/GenBank/DDBJ whole genome shotgun (WGS) entry which is preliminary data.</text>
</comment>
<accession>A0A853CXM6</accession>
<feature type="compositionally biased region" description="Low complexity" evidence="1">
    <location>
        <begin position="224"/>
        <end position="251"/>
    </location>
</feature>
<feature type="transmembrane region" description="Helical" evidence="2">
    <location>
        <begin position="301"/>
        <end position="326"/>
    </location>
</feature>
<feature type="region of interest" description="Disordered" evidence="1">
    <location>
        <begin position="224"/>
        <end position="269"/>
    </location>
</feature>
<proteinExistence type="predicted"/>
<feature type="region of interest" description="Disordered" evidence="1">
    <location>
        <begin position="1"/>
        <end position="183"/>
    </location>
</feature>
<dbReference type="RefSeq" id="WP_179605998.1">
    <property type="nucleotide sequence ID" value="NZ_BAABEH010000001.1"/>
</dbReference>
<dbReference type="EMBL" id="JACCFL010000001">
    <property type="protein sequence ID" value="NYJ24101.1"/>
    <property type="molecule type" value="Genomic_DNA"/>
</dbReference>
<feature type="compositionally biased region" description="Low complexity" evidence="1">
    <location>
        <begin position="47"/>
        <end position="62"/>
    </location>
</feature>
<gene>
    <name evidence="3" type="ORF">HNR13_002388</name>
</gene>
<evidence type="ECO:0000313" key="4">
    <source>
        <dbReference type="Proteomes" id="UP000578352"/>
    </source>
</evidence>
<keyword evidence="2" id="KW-1133">Transmembrane helix</keyword>
<dbReference type="InterPro" id="IPR025557">
    <property type="entry name" value="DUF4282"/>
</dbReference>
<name>A0A853CXM6_9MICO</name>
<reference evidence="3 4" key="1">
    <citation type="submission" date="2020-07" db="EMBL/GenBank/DDBJ databases">
        <title>Sequencing the genomes of 1000 actinobacteria strains.</title>
        <authorList>
            <person name="Klenk H.-P."/>
        </authorList>
    </citation>
    <scope>NUCLEOTIDE SEQUENCE [LARGE SCALE GENOMIC DNA]</scope>
    <source>
        <strain evidence="3 4">DSM 15165</strain>
    </source>
</reference>
<keyword evidence="2" id="KW-0812">Transmembrane</keyword>
<dbReference type="AlphaFoldDB" id="A0A853CXM6"/>
<feature type="compositionally biased region" description="Polar residues" evidence="1">
    <location>
        <begin position="126"/>
        <end position="135"/>
    </location>
</feature>
<evidence type="ECO:0008006" key="5">
    <source>
        <dbReference type="Google" id="ProtNLM"/>
    </source>
</evidence>
<dbReference type="Pfam" id="PF14110">
    <property type="entry name" value="DUF4282"/>
    <property type="match status" value="1"/>
</dbReference>
<feature type="compositionally biased region" description="Basic and acidic residues" evidence="1">
    <location>
        <begin position="12"/>
        <end position="21"/>
    </location>
</feature>
<keyword evidence="2" id="KW-0472">Membrane</keyword>
<evidence type="ECO:0000256" key="1">
    <source>
        <dbReference type="SAM" id="MobiDB-lite"/>
    </source>
</evidence>
<sequence length="379" mass="38443">MSSAQPPANGDRPADAEDRTAATEPMPASEPASVSEPATGSQPSPAPKAAAAAARPAPAKRTPSPRKRTTAKTAPISPNGEAPEILDAMLGKAAADETVVGETPAPAAKPATPRRRTTAARSTATVPDTLTAQDTSTSPAEPPIEAPPVEKAPAAAAPTAAASAEPHESEAATAVLPTADDFYRTRTGETEILTAAAEPAARETLPASPAAEPVAIGAVVEEPATPGTAAPDAATADEAAAPTDAPETEGAPPAPAAGPHAPRPGRSMNELADRLDDSRFFSSLFDFTFTSYVTRKLAGPVYVVGLVLIGLGIVVGFANSLSIAIATHSPGGAFVFLLGVLVTLVAAILSVLLLRVTIEVFCAIIEIAQNTRRRRPPRD</sequence>